<keyword evidence="7 13" id="KW-0808">Transferase</keyword>
<gene>
    <name evidence="13" type="primary">lpxK</name>
    <name evidence="14" type="ORF">HDF16_000612</name>
</gene>
<evidence type="ECO:0000256" key="4">
    <source>
        <dbReference type="ARBA" id="ARBA00016436"/>
    </source>
</evidence>
<feature type="binding site" evidence="13">
    <location>
        <begin position="48"/>
        <end position="55"/>
    </location>
    <ligand>
        <name>ATP</name>
        <dbReference type="ChEBI" id="CHEBI:30616"/>
    </ligand>
</feature>
<evidence type="ECO:0000256" key="8">
    <source>
        <dbReference type="ARBA" id="ARBA00022741"/>
    </source>
</evidence>
<dbReference type="GO" id="GO:0005886">
    <property type="term" value="C:plasma membrane"/>
    <property type="evidence" value="ECO:0007669"/>
    <property type="project" value="TreeGrafter"/>
</dbReference>
<comment type="pathway">
    <text evidence="2 13">Glycolipid biosynthesis; lipid IV(A) biosynthesis; lipid IV(A) from (3R)-3-hydroxytetradecanoyl-[acyl-carrier-protein] and UDP-N-acetyl-alpha-D-glucosamine: step 6/6.</text>
</comment>
<keyword evidence="5 13" id="KW-0444">Lipid biosynthesis</keyword>
<dbReference type="SUPFAM" id="SSF52540">
    <property type="entry name" value="P-loop containing nucleoside triphosphate hydrolases"/>
    <property type="match status" value="1"/>
</dbReference>
<dbReference type="Proteomes" id="UP000540989">
    <property type="component" value="Unassembled WGS sequence"/>
</dbReference>
<proteinExistence type="inferred from homology"/>
<dbReference type="UniPathway" id="UPA00359">
    <property type="reaction ID" value="UER00482"/>
</dbReference>
<evidence type="ECO:0000313" key="15">
    <source>
        <dbReference type="Proteomes" id="UP000540989"/>
    </source>
</evidence>
<dbReference type="GO" id="GO:0009245">
    <property type="term" value="P:lipid A biosynthetic process"/>
    <property type="evidence" value="ECO:0007669"/>
    <property type="project" value="UniProtKB-UniRule"/>
</dbReference>
<name>A0A7W7Z9R8_9BACT</name>
<keyword evidence="10 13" id="KW-0067">ATP-binding</keyword>
<evidence type="ECO:0000256" key="7">
    <source>
        <dbReference type="ARBA" id="ARBA00022679"/>
    </source>
</evidence>
<evidence type="ECO:0000256" key="1">
    <source>
        <dbReference type="ARBA" id="ARBA00002274"/>
    </source>
</evidence>
<comment type="function">
    <text evidence="1 13">Transfers the gamma-phosphate of ATP to the 4'-position of a tetraacyldisaccharide 1-phosphate intermediate (termed DS-1-P) to form tetraacyldisaccharide 1,4'-bis-phosphate (lipid IVA).</text>
</comment>
<organism evidence="14 15">
    <name type="scientific">Granulicella aggregans</name>
    <dbReference type="NCBI Taxonomy" id="474949"/>
    <lineage>
        <taxon>Bacteria</taxon>
        <taxon>Pseudomonadati</taxon>
        <taxon>Acidobacteriota</taxon>
        <taxon>Terriglobia</taxon>
        <taxon>Terriglobales</taxon>
        <taxon>Acidobacteriaceae</taxon>
        <taxon>Granulicella</taxon>
    </lineage>
</organism>
<protein>
    <recommendedName>
        <fullName evidence="4 13">Tetraacyldisaccharide 4'-kinase</fullName>
        <ecNumber evidence="3 13">2.7.1.130</ecNumber>
    </recommendedName>
    <alternativeName>
        <fullName evidence="12 13">Lipid A 4'-kinase</fullName>
    </alternativeName>
</protein>
<evidence type="ECO:0000256" key="10">
    <source>
        <dbReference type="ARBA" id="ARBA00022840"/>
    </source>
</evidence>
<keyword evidence="11 13" id="KW-0443">Lipid metabolism</keyword>
<keyword evidence="6 13" id="KW-0441">Lipid A biosynthesis</keyword>
<comment type="caution">
    <text evidence="14">The sequence shown here is derived from an EMBL/GenBank/DDBJ whole genome shotgun (WGS) entry which is preliminary data.</text>
</comment>
<dbReference type="HAMAP" id="MF_00409">
    <property type="entry name" value="LpxK"/>
    <property type="match status" value="1"/>
</dbReference>
<dbReference type="RefSeq" id="WP_184213665.1">
    <property type="nucleotide sequence ID" value="NZ_JACHIP010000001.1"/>
</dbReference>
<dbReference type="Pfam" id="PF02606">
    <property type="entry name" value="LpxK"/>
    <property type="match status" value="1"/>
</dbReference>
<keyword evidence="9 13" id="KW-0418">Kinase</keyword>
<dbReference type="GO" id="GO:0005524">
    <property type="term" value="F:ATP binding"/>
    <property type="evidence" value="ECO:0007669"/>
    <property type="project" value="UniProtKB-UniRule"/>
</dbReference>
<dbReference type="GO" id="GO:0009244">
    <property type="term" value="P:lipopolysaccharide core region biosynthetic process"/>
    <property type="evidence" value="ECO:0007669"/>
    <property type="project" value="TreeGrafter"/>
</dbReference>
<keyword evidence="8 13" id="KW-0547">Nucleotide-binding</keyword>
<evidence type="ECO:0000256" key="3">
    <source>
        <dbReference type="ARBA" id="ARBA00012071"/>
    </source>
</evidence>
<evidence type="ECO:0000256" key="13">
    <source>
        <dbReference type="HAMAP-Rule" id="MF_00409"/>
    </source>
</evidence>
<evidence type="ECO:0000256" key="2">
    <source>
        <dbReference type="ARBA" id="ARBA00004870"/>
    </source>
</evidence>
<reference evidence="14 15" key="1">
    <citation type="submission" date="2020-08" db="EMBL/GenBank/DDBJ databases">
        <title>Genomic Encyclopedia of Type Strains, Phase IV (KMG-V): Genome sequencing to study the core and pangenomes of soil and plant-associated prokaryotes.</title>
        <authorList>
            <person name="Whitman W."/>
        </authorList>
    </citation>
    <scope>NUCLEOTIDE SEQUENCE [LARGE SCALE GENOMIC DNA]</scope>
    <source>
        <strain evidence="14 15">M8UP14</strain>
    </source>
</reference>
<accession>A0A7W7Z9R8</accession>
<dbReference type="EC" id="2.7.1.130" evidence="3 13"/>
<dbReference type="AlphaFoldDB" id="A0A7W7Z9R8"/>
<comment type="similarity">
    <text evidence="13">Belongs to the LpxK family.</text>
</comment>
<dbReference type="EMBL" id="JACHIP010000001">
    <property type="protein sequence ID" value="MBB5055943.1"/>
    <property type="molecule type" value="Genomic_DNA"/>
</dbReference>
<evidence type="ECO:0000313" key="14">
    <source>
        <dbReference type="EMBL" id="MBB5055943.1"/>
    </source>
</evidence>
<evidence type="ECO:0000256" key="9">
    <source>
        <dbReference type="ARBA" id="ARBA00022777"/>
    </source>
</evidence>
<dbReference type="PANTHER" id="PTHR42724:SF1">
    <property type="entry name" value="TETRAACYLDISACCHARIDE 4'-KINASE, MITOCHONDRIAL-RELATED"/>
    <property type="match status" value="1"/>
</dbReference>
<evidence type="ECO:0000256" key="11">
    <source>
        <dbReference type="ARBA" id="ARBA00023098"/>
    </source>
</evidence>
<evidence type="ECO:0000256" key="6">
    <source>
        <dbReference type="ARBA" id="ARBA00022556"/>
    </source>
</evidence>
<dbReference type="InterPro" id="IPR003758">
    <property type="entry name" value="LpxK"/>
</dbReference>
<evidence type="ECO:0000256" key="5">
    <source>
        <dbReference type="ARBA" id="ARBA00022516"/>
    </source>
</evidence>
<keyword evidence="15" id="KW-1185">Reference proteome</keyword>
<dbReference type="PANTHER" id="PTHR42724">
    <property type="entry name" value="TETRAACYLDISACCHARIDE 4'-KINASE"/>
    <property type="match status" value="1"/>
</dbReference>
<dbReference type="InterPro" id="IPR027417">
    <property type="entry name" value="P-loop_NTPase"/>
</dbReference>
<dbReference type="GO" id="GO:0009029">
    <property type="term" value="F:lipid-A 4'-kinase activity"/>
    <property type="evidence" value="ECO:0007669"/>
    <property type="project" value="UniProtKB-UniRule"/>
</dbReference>
<dbReference type="NCBIfam" id="TIGR00682">
    <property type="entry name" value="lpxK"/>
    <property type="match status" value="1"/>
</dbReference>
<comment type="catalytic activity">
    <reaction evidence="13">
        <text>a lipid A disaccharide + ATP = a lipid IVA + ADP + H(+)</text>
        <dbReference type="Rhea" id="RHEA:67840"/>
        <dbReference type="ChEBI" id="CHEBI:15378"/>
        <dbReference type="ChEBI" id="CHEBI:30616"/>
        <dbReference type="ChEBI" id="CHEBI:176343"/>
        <dbReference type="ChEBI" id="CHEBI:176425"/>
        <dbReference type="ChEBI" id="CHEBI:456216"/>
        <dbReference type="EC" id="2.7.1.130"/>
    </reaction>
</comment>
<evidence type="ECO:0000256" key="12">
    <source>
        <dbReference type="ARBA" id="ARBA00029757"/>
    </source>
</evidence>
<sequence>MTPTWRLLLLPLVPLYAGVVTTKRWLHDRGILGQRRLGHPVISVGSLSAGGAGKTPVVLLLAELLGARGFEVRILTRGYGRVGKLTEQVDPRGDAARFGDEPLLLARRAPGAKIFVGRDRYRAGMLAEHNEPAETRAIYILDDGFQHQKLAREVEVLLITRQDFEDRLLPAGNLREPLRAISRADFVVLREDERELEKILSFALPPVLTIRRNLEVVNGPGNPSRPIVFSGLARPEGFFAMLAHAGIDIVVTETFPDHHRYSAGDIERLVRSARQTGADGFVTTEKDAVKLSPAMMDRLRSIGPVVVAPLEVELLDEASAIDVILARLASQVS</sequence>